<dbReference type="AlphaFoldDB" id="A0A7W4VHY2"/>
<organism evidence="7 8">
    <name type="scientific">Microvirga lupini</name>
    <dbReference type="NCBI Taxonomy" id="420324"/>
    <lineage>
        <taxon>Bacteria</taxon>
        <taxon>Pseudomonadati</taxon>
        <taxon>Pseudomonadota</taxon>
        <taxon>Alphaproteobacteria</taxon>
        <taxon>Hyphomicrobiales</taxon>
        <taxon>Methylobacteriaceae</taxon>
        <taxon>Microvirga</taxon>
    </lineage>
</organism>
<evidence type="ECO:0000256" key="4">
    <source>
        <dbReference type="ARBA" id="ARBA00022989"/>
    </source>
</evidence>
<evidence type="ECO:0000256" key="5">
    <source>
        <dbReference type="ARBA" id="ARBA00023136"/>
    </source>
</evidence>
<feature type="transmembrane region" description="Helical" evidence="6">
    <location>
        <begin position="208"/>
        <end position="231"/>
    </location>
</feature>
<feature type="transmembrane region" description="Helical" evidence="6">
    <location>
        <begin position="174"/>
        <end position="196"/>
    </location>
</feature>
<feature type="transmembrane region" description="Helical" evidence="6">
    <location>
        <begin position="135"/>
        <end position="162"/>
    </location>
</feature>
<feature type="transmembrane region" description="Helical" evidence="6">
    <location>
        <begin position="31"/>
        <end position="52"/>
    </location>
</feature>
<evidence type="ECO:0000313" key="7">
    <source>
        <dbReference type="EMBL" id="MBB3017116.1"/>
    </source>
</evidence>
<keyword evidence="5 6" id="KW-0472">Membrane</keyword>
<evidence type="ECO:0000256" key="2">
    <source>
        <dbReference type="ARBA" id="ARBA00022475"/>
    </source>
</evidence>
<dbReference type="PANTHER" id="PTHR30213">
    <property type="entry name" value="INNER MEMBRANE PROTEIN YHJD"/>
    <property type="match status" value="1"/>
</dbReference>
<keyword evidence="3 6" id="KW-0812">Transmembrane</keyword>
<reference evidence="7 8" key="1">
    <citation type="submission" date="2020-08" db="EMBL/GenBank/DDBJ databases">
        <title>The Agave Microbiome: Exploring the role of microbial communities in plant adaptations to desert environments.</title>
        <authorList>
            <person name="Partida-Martinez L.P."/>
        </authorList>
    </citation>
    <scope>NUCLEOTIDE SEQUENCE [LARGE SCALE GENOMIC DNA]</scope>
    <source>
        <strain evidence="7 8">AT3.9</strain>
    </source>
</reference>
<name>A0A7W4VHY2_9HYPH</name>
<keyword evidence="4 6" id="KW-1133">Transmembrane helix</keyword>
<feature type="transmembrane region" description="Helical" evidence="6">
    <location>
        <begin position="251"/>
        <end position="275"/>
    </location>
</feature>
<comment type="subcellular location">
    <subcellularLocation>
        <location evidence="1">Cell membrane</location>
        <topology evidence="1">Multi-pass membrane protein</topology>
    </subcellularLocation>
</comment>
<evidence type="ECO:0000256" key="6">
    <source>
        <dbReference type="SAM" id="Phobius"/>
    </source>
</evidence>
<keyword evidence="8" id="KW-1185">Reference proteome</keyword>
<dbReference type="Pfam" id="PF03631">
    <property type="entry name" value="Virul_fac_BrkB"/>
    <property type="match status" value="1"/>
</dbReference>
<keyword evidence="2" id="KW-1003">Cell membrane</keyword>
<feature type="transmembrane region" description="Helical" evidence="6">
    <location>
        <begin position="92"/>
        <end position="115"/>
    </location>
</feature>
<protein>
    <submittedName>
        <fullName evidence="7">Membrane protein</fullName>
    </submittedName>
</protein>
<proteinExistence type="predicted"/>
<evidence type="ECO:0000256" key="3">
    <source>
        <dbReference type="ARBA" id="ARBA00022692"/>
    </source>
</evidence>
<dbReference type="EMBL" id="JACHWB010000001">
    <property type="protein sequence ID" value="MBB3017116.1"/>
    <property type="molecule type" value="Genomic_DNA"/>
</dbReference>
<dbReference type="RefSeq" id="WP_183446126.1">
    <property type="nucleotide sequence ID" value="NZ_JACHWB010000001.1"/>
</dbReference>
<sequence>MNRLRLWLELVAIASTRFVLHDAWAIASHIALSVLTSMFPFLILVTALASLFGTGTLADEVADIILEAWPREIAGPIAGEVHNILSVRRSDVVTLGLVLALYFASSGVESLRVGLNRAYGVRETRAWWLTRLESIAFVIAGALMLLALALLVVLGPLLWRIVLSWVPALQPFDGLIAFLRIGVATVVIVAGLLLAYKLVPSGRRSFRTVLPGVGVTLALWLLGGFAFSWYLEFYPGAYASTYGGLATAMVALIFLYTLSAIFLFGGELNGTIILAKRRRLGKEPKPEHLNDLIALP</sequence>
<comment type="caution">
    <text evidence="7">The sequence shown here is derived from an EMBL/GenBank/DDBJ whole genome shotgun (WGS) entry which is preliminary data.</text>
</comment>
<dbReference type="GO" id="GO:0005886">
    <property type="term" value="C:plasma membrane"/>
    <property type="evidence" value="ECO:0007669"/>
    <property type="project" value="UniProtKB-SubCell"/>
</dbReference>
<dbReference type="InterPro" id="IPR017039">
    <property type="entry name" value="Virul_fac_BrkB"/>
</dbReference>
<gene>
    <name evidence="7" type="ORF">FHR70_000156</name>
</gene>
<dbReference type="NCBIfam" id="TIGR00765">
    <property type="entry name" value="yihY_not_rbn"/>
    <property type="match status" value="1"/>
</dbReference>
<accession>A0A7W4VHY2</accession>
<evidence type="ECO:0000313" key="8">
    <source>
        <dbReference type="Proteomes" id="UP000532010"/>
    </source>
</evidence>
<evidence type="ECO:0000256" key="1">
    <source>
        <dbReference type="ARBA" id="ARBA00004651"/>
    </source>
</evidence>
<dbReference type="Proteomes" id="UP000532010">
    <property type="component" value="Unassembled WGS sequence"/>
</dbReference>
<dbReference type="PANTHER" id="PTHR30213:SF0">
    <property type="entry name" value="UPF0761 MEMBRANE PROTEIN YIHY"/>
    <property type="match status" value="1"/>
</dbReference>
<dbReference type="PIRSF" id="PIRSF035875">
    <property type="entry name" value="RNase_BN"/>
    <property type="match status" value="1"/>
</dbReference>